<dbReference type="InterPro" id="IPR056413">
    <property type="entry name" value="TPR_CcmH_CycH"/>
</dbReference>
<keyword evidence="10" id="KW-0449">Lipoprotein</keyword>
<organism evidence="10 11">
    <name type="scientific">Yersinia aldovae</name>
    <dbReference type="NCBI Taxonomy" id="29483"/>
    <lineage>
        <taxon>Bacteria</taxon>
        <taxon>Pseudomonadati</taxon>
        <taxon>Pseudomonadota</taxon>
        <taxon>Gammaproteobacteria</taxon>
        <taxon>Enterobacterales</taxon>
        <taxon>Yersiniaceae</taxon>
        <taxon>Yersinia</taxon>
    </lineage>
</organism>
<feature type="domain" description="Cytochrome c-type biogenesis protein H Ig-like" evidence="8">
    <location>
        <begin position="305"/>
        <end position="399"/>
    </location>
</feature>
<evidence type="ECO:0000256" key="2">
    <source>
        <dbReference type="ARBA" id="ARBA00022737"/>
    </source>
</evidence>
<dbReference type="InterPro" id="IPR011990">
    <property type="entry name" value="TPR-like_helical_dom_sf"/>
</dbReference>
<comment type="subcellular location">
    <subcellularLocation>
        <location evidence="1">Cell envelope</location>
    </subcellularLocation>
</comment>
<dbReference type="InterPro" id="IPR056412">
    <property type="entry name" value="Ig_CycH"/>
</dbReference>
<evidence type="ECO:0000259" key="8">
    <source>
        <dbReference type="Pfam" id="PF23892"/>
    </source>
</evidence>
<dbReference type="GO" id="GO:0030313">
    <property type="term" value="C:cell envelope"/>
    <property type="evidence" value="ECO:0007669"/>
    <property type="project" value="UniProtKB-SubCell"/>
</dbReference>
<accession>A0A0T9U7D9</accession>
<evidence type="ECO:0000256" key="1">
    <source>
        <dbReference type="ARBA" id="ARBA00004196"/>
    </source>
</evidence>
<dbReference type="GO" id="GO:0005886">
    <property type="term" value="C:plasma membrane"/>
    <property type="evidence" value="ECO:0007669"/>
    <property type="project" value="TreeGrafter"/>
</dbReference>
<dbReference type="InterPro" id="IPR051263">
    <property type="entry name" value="C-type_cytochrome_biogenesis"/>
</dbReference>
<dbReference type="Gene3D" id="1.25.40.10">
    <property type="entry name" value="Tetratricopeptide repeat domain"/>
    <property type="match status" value="1"/>
</dbReference>
<dbReference type="Pfam" id="PF23892">
    <property type="entry name" value="Ig_CycH"/>
    <property type="match status" value="1"/>
</dbReference>
<dbReference type="Pfam" id="PF23914">
    <property type="entry name" value="TPR_CcmH_CycH"/>
    <property type="match status" value="1"/>
</dbReference>
<keyword evidence="3" id="KW-0201">Cytochrome c-type biogenesis</keyword>
<dbReference type="eggNOG" id="COG4235">
    <property type="taxonomic scope" value="Bacteria"/>
</dbReference>
<feature type="compositionally biased region" description="Polar residues" evidence="6">
    <location>
        <begin position="405"/>
        <end position="424"/>
    </location>
</feature>
<dbReference type="SUPFAM" id="SSF48452">
    <property type="entry name" value="TPR-like"/>
    <property type="match status" value="1"/>
</dbReference>
<feature type="transmembrane region" description="Helical" evidence="7">
    <location>
        <begin position="101"/>
        <end position="119"/>
    </location>
</feature>
<feature type="repeat" description="TPR" evidence="5">
    <location>
        <begin position="175"/>
        <end position="208"/>
    </location>
</feature>
<evidence type="ECO:0000256" key="4">
    <source>
        <dbReference type="ARBA" id="ARBA00022803"/>
    </source>
</evidence>
<dbReference type="NCBIfam" id="TIGR03142">
    <property type="entry name" value="cytochro_ccmI"/>
    <property type="match status" value="1"/>
</dbReference>
<name>A0A0T9U7D9_YERAL</name>
<keyword evidence="7" id="KW-0472">Membrane</keyword>
<evidence type="ECO:0000256" key="5">
    <source>
        <dbReference type="PROSITE-ProRule" id="PRU00339"/>
    </source>
</evidence>
<dbReference type="GO" id="GO:0017004">
    <property type="term" value="P:cytochrome complex assembly"/>
    <property type="evidence" value="ECO:0007669"/>
    <property type="project" value="UniProtKB-KW"/>
</dbReference>
<dbReference type="RefSeq" id="WP_004702871.1">
    <property type="nucleotide sequence ID" value="NZ_CABHPY010000170.1"/>
</dbReference>
<dbReference type="Proteomes" id="UP000041595">
    <property type="component" value="Unassembled WGS sequence"/>
</dbReference>
<evidence type="ECO:0000256" key="6">
    <source>
        <dbReference type="SAM" id="MobiDB-lite"/>
    </source>
</evidence>
<dbReference type="PROSITE" id="PS50005">
    <property type="entry name" value="TPR"/>
    <property type="match status" value="1"/>
</dbReference>
<sequence length="424" mass="46096">MAFWLIVIILLAVAGALFVIPAMRQNANTPVTTRDELNKAIYQDRLSELAEDEAQGVVAQRPELIKELQQNLLTDIPQPEGAQSSITQLPSAGEIGPINRWALLPGVVVMVVVAVGLYLKTGGLAQVQAWHQVEAQMPELRARVANERAEPLTMEEVARLGLGLRTSLQQDTGNVNDWMMLGRVGMALNNATTATQAFAKAYQLAPDNEEVRLGYAEVLTRSNDPQDNQLATQMLRTMVGQNHTNLRAMSLLAFNAFEQGDFKQAIGAWEVMLKLLPAGDSRVDVIKRSIAQAKSQAGQETATLGIEVSLSSDAAQNLPRRGTLIISVTDGTNPIPVAVKRLPLNRFPLSITLDDSNAMMPERLLSSLHQVKVRARISLDGTANPQSGDWFGESMVQDFNGAGQSGNQKVGIQPISVQINRQTP</sequence>
<dbReference type="AlphaFoldDB" id="A0A0T9U7D9"/>
<feature type="region of interest" description="Disordered" evidence="6">
    <location>
        <begin position="402"/>
        <end position="424"/>
    </location>
</feature>
<dbReference type="PANTHER" id="PTHR47870">
    <property type="entry name" value="CYTOCHROME C-TYPE BIOGENESIS PROTEIN CCMH"/>
    <property type="match status" value="1"/>
</dbReference>
<keyword evidence="7" id="KW-0812">Transmembrane</keyword>
<evidence type="ECO:0000313" key="11">
    <source>
        <dbReference type="Proteomes" id="UP000041595"/>
    </source>
</evidence>
<dbReference type="InterPro" id="IPR019734">
    <property type="entry name" value="TPR_rpt"/>
</dbReference>
<keyword evidence="2" id="KW-0677">Repeat</keyword>
<keyword evidence="7" id="KW-1133">Transmembrane helix</keyword>
<keyword evidence="4 5" id="KW-0802">TPR repeat</keyword>
<dbReference type="EMBL" id="CQEJ01000013">
    <property type="protein sequence ID" value="CNL24126.1"/>
    <property type="molecule type" value="Genomic_DNA"/>
</dbReference>
<dbReference type="PANTHER" id="PTHR47870:SF2">
    <property type="entry name" value="FORMATE-DEPENDENT NITRITE REDUCTASE COMPLEX SUBUNIT NRFF"/>
    <property type="match status" value="1"/>
</dbReference>
<protein>
    <submittedName>
        <fullName evidence="10">VacJ lipoprotein</fullName>
    </submittedName>
</protein>
<reference evidence="10 11" key="1">
    <citation type="submission" date="2015-03" db="EMBL/GenBank/DDBJ databases">
        <authorList>
            <person name="Murphy D."/>
        </authorList>
    </citation>
    <scope>NUCLEOTIDE SEQUENCE [LARGE SCALE GENOMIC DNA]</scope>
    <source>
        <strain evidence="10 11">IP06005</strain>
    </source>
</reference>
<proteinExistence type="predicted"/>
<evidence type="ECO:0000256" key="7">
    <source>
        <dbReference type="SAM" id="Phobius"/>
    </source>
</evidence>
<evidence type="ECO:0000313" key="10">
    <source>
        <dbReference type="EMBL" id="CNL24126.1"/>
    </source>
</evidence>
<dbReference type="STRING" id="1453495.AT01_1243"/>
<evidence type="ECO:0000259" key="9">
    <source>
        <dbReference type="Pfam" id="PF23914"/>
    </source>
</evidence>
<gene>
    <name evidence="10" type="primary">vacJ</name>
    <name evidence="10" type="ORF">ERS137965_02467</name>
</gene>
<feature type="domain" description="Cytochrome c-type biogenesis protein H TPR" evidence="9">
    <location>
        <begin position="126"/>
        <end position="282"/>
    </location>
</feature>
<evidence type="ECO:0000256" key="3">
    <source>
        <dbReference type="ARBA" id="ARBA00022748"/>
    </source>
</evidence>
<dbReference type="InterPro" id="IPR017560">
    <property type="entry name" value="Cyt_c_biogenesis_CcmI"/>
</dbReference>